<reference evidence="3" key="1">
    <citation type="submission" date="2016-10" db="EMBL/GenBank/DDBJ databases">
        <authorList>
            <person name="Varghese N."/>
            <person name="Submissions S."/>
        </authorList>
    </citation>
    <scope>NUCLEOTIDE SEQUENCE [LARGE SCALE GENOMIC DNA]</scope>
    <source>
        <strain evidence="3">DSM 13078</strain>
    </source>
</reference>
<evidence type="ECO:0000313" key="2">
    <source>
        <dbReference type="EMBL" id="SFB79111.1"/>
    </source>
</evidence>
<sequence length="254" mass="26921">MLAGSSGLLAVDTLGFSSAEAERSVSVDVVDDPNAFLSLTEDGDGVETGGLLFEDENLREAPETFHLLNQLTEPMTVSFESDAFEFDPDETDLPIGEDTEVTVDLPSLPDDPAGATDAIGITAEGDSTRIEAERLLRLVPEAETFAFTVCRGESDNCVDVTVTVGWDETAFDVTVTVDSDGEDMETYGDRLESGKQETFDLNLKSGNWNVTDTSPNPEKADESGPGDPVGLEKGPISVKLHPVAGVSVTVSVSP</sequence>
<feature type="region of interest" description="Disordered" evidence="1">
    <location>
        <begin position="205"/>
        <end position="236"/>
    </location>
</feature>
<keyword evidence="3" id="KW-1185">Reference proteome</keyword>
<dbReference type="EMBL" id="FOKW01000002">
    <property type="protein sequence ID" value="SFB79111.1"/>
    <property type="molecule type" value="Genomic_DNA"/>
</dbReference>
<name>A0A1I1DW50_NATHA</name>
<proteinExistence type="predicted"/>
<feature type="compositionally biased region" description="Polar residues" evidence="1">
    <location>
        <begin position="205"/>
        <end position="216"/>
    </location>
</feature>
<organism evidence="2 3">
    <name type="scientific">Natronobacterium haloterrestre</name>
    <name type="common">Halobiforma haloterrestris</name>
    <dbReference type="NCBI Taxonomy" id="148448"/>
    <lineage>
        <taxon>Archaea</taxon>
        <taxon>Methanobacteriati</taxon>
        <taxon>Methanobacteriota</taxon>
        <taxon>Stenosarchaea group</taxon>
        <taxon>Halobacteria</taxon>
        <taxon>Halobacteriales</taxon>
        <taxon>Natrialbaceae</taxon>
        <taxon>Natronobacterium</taxon>
    </lineage>
</organism>
<dbReference type="Proteomes" id="UP000199161">
    <property type="component" value="Unassembled WGS sequence"/>
</dbReference>
<protein>
    <submittedName>
        <fullName evidence="2">Uncharacterized protein</fullName>
    </submittedName>
</protein>
<gene>
    <name evidence="2" type="ORF">SAMN05444422_10227</name>
</gene>
<evidence type="ECO:0000313" key="3">
    <source>
        <dbReference type="Proteomes" id="UP000199161"/>
    </source>
</evidence>
<accession>A0A1I1DW50</accession>
<dbReference type="AlphaFoldDB" id="A0A1I1DW50"/>
<evidence type="ECO:0000256" key="1">
    <source>
        <dbReference type="SAM" id="MobiDB-lite"/>
    </source>
</evidence>